<organism evidence="1">
    <name type="scientific">marine sediment metagenome</name>
    <dbReference type="NCBI Taxonomy" id="412755"/>
    <lineage>
        <taxon>unclassified sequences</taxon>
        <taxon>metagenomes</taxon>
        <taxon>ecological metagenomes</taxon>
    </lineage>
</organism>
<evidence type="ECO:0000313" key="1">
    <source>
        <dbReference type="EMBL" id="KKM26329.1"/>
    </source>
</evidence>
<gene>
    <name evidence="1" type="ORF">LCGC14_1585860</name>
</gene>
<proteinExistence type="predicted"/>
<accession>A0A0F9J1K5</accession>
<name>A0A0F9J1K5_9ZZZZ</name>
<sequence length="348" mass="40346">MVHLEVHSSVPVIIIVKEIEMHRRYLTICFAIVLAAAFLSGCATEDKKPDLVYFEVDMILPTVGTSGLMPSEINDILREVETRNREVEDDPDWIKKSYEGLMVRRLNNVSEREYARFEKYLDNGSVYILVHPGFFSFFHYPRRLRSSVDEAVSEYNIVELLLKRRPKTAEFALLQAQERRTRDFFEFKTAQKKLIIFIIPQNYQEYSGYTYRKSRDEYMRYLNEITNFSESVLFIDSRSPNRGSISEADAMRLVEFLLSVNAKNVYVGGSYVGRCLEDFYALLTREYGSEGIYVVPELSDISPREINGAIATELLKPDGSIDKIVAKRQMQMDVYNIQETIPQLINLP</sequence>
<protein>
    <submittedName>
        <fullName evidence="1">Uncharacterized protein</fullName>
    </submittedName>
</protein>
<dbReference type="AlphaFoldDB" id="A0A0F9J1K5"/>
<comment type="caution">
    <text evidence="1">The sequence shown here is derived from an EMBL/GenBank/DDBJ whole genome shotgun (WGS) entry which is preliminary data.</text>
</comment>
<reference evidence="1" key="1">
    <citation type="journal article" date="2015" name="Nature">
        <title>Complex archaea that bridge the gap between prokaryotes and eukaryotes.</title>
        <authorList>
            <person name="Spang A."/>
            <person name="Saw J.H."/>
            <person name="Jorgensen S.L."/>
            <person name="Zaremba-Niedzwiedzka K."/>
            <person name="Martijn J."/>
            <person name="Lind A.E."/>
            <person name="van Eijk R."/>
            <person name="Schleper C."/>
            <person name="Guy L."/>
            <person name="Ettema T.J."/>
        </authorList>
    </citation>
    <scope>NUCLEOTIDE SEQUENCE</scope>
</reference>
<dbReference type="EMBL" id="LAZR01012535">
    <property type="protein sequence ID" value="KKM26329.1"/>
    <property type="molecule type" value="Genomic_DNA"/>
</dbReference>